<protein>
    <submittedName>
        <fullName evidence="2">Uncharacterized protein</fullName>
    </submittedName>
</protein>
<accession>A0ABD3HYY6</accession>
<evidence type="ECO:0000256" key="1">
    <source>
        <dbReference type="SAM" id="MobiDB-lite"/>
    </source>
</evidence>
<evidence type="ECO:0000313" key="3">
    <source>
        <dbReference type="Proteomes" id="UP001633002"/>
    </source>
</evidence>
<dbReference type="AlphaFoldDB" id="A0ABD3HYY6"/>
<organism evidence="2 3">
    <name type="scientific">Riccia sorocarpa</name>
    <dbReference type="NCBI Taxonomy" id="122646"/>
    <lineage>
        <taxon>Eukaryota</taxon>
        <taxon>Viridiplantae</taxon>
        <taxon>Streptophyta</taxon>
        <taxon>Embryophyta</taxon>
        <taxon>Marchantiophyta</taxon>
        <taxon>Marchantiopsida</taxon>
        <taxon>Marchantiidae</taxon>
        <taxon>Marchantiales</taxon>
        <taxon>Ricciaceae</taxon>
        <taxon>Riccia</taxon>
    </lineage>
</organism>
<dbReference type="Proteomes" id="UP001633002">
    <property type="component" value="Unassembled WGS sequence"/>
</dbReference>
<feature type="region of interest" description="Disordered" evidence="1">
    <location>
        <begin position="1"/>
        <end position="42"/>
    </location>
</feature>
<sequence>MLKFIPEKSEKDEGVKDDKSSNVEEEDGSRKKKKMKKKSTGFDPLPSQVVAAIHNVYCAKHNKTAHVSHIFLGMVRELTITPRFAVLAIMELGQKLVDYYCALKEKKDARVLVECGSYEGPSLMRKVCSST</sequence>
<comment type="caution">
    <text evidence="2">The sequence shown here is derived from an EMBL/GenBank/DDBJ whole genome shotgun (WGS) entry which is preliminary data.</text>
</comment>
<name>A0ABD3HYY6_9MARC</name>
<dbReference type="EMBL" id="JBJQOH010000002">
    <property type="protein sequence ID" value="KAL3696009.1"/>
    <property type="molecule type" value="Genomic_DNA"/>
</dbReference>
<evidence type="ECO:0000313" key="2">
    <source>
        <dbReference type="EMBL" id="KAL3696009.1"/>
    </source>
</evidence>
<proteinExistence type="predicted"/>
<reference evidence="2 3" key="1">
    <citation type="submission" date="2024-09" db="EMBL/GenBank/DDBJ databases">
        <title>Chromosome-scale assembly of Riccia sorocarpa.</title>
        <authorList>
            <person name="Paukszto L."/>
        </authorList>
    </citation>
    <scope>NUCLEOTIDE SEQUENCE [LARGE SCALE GENOMIC DNA]</scope>
    <source>
        <strain evidence="2">LP-2024</strain>
        <tissue evidence="2">Aerial parts of the thallus</tissue>
    </source>
</reference>
<gene>
    <name evidence="2" type="ORF">R1sor_010085</name>
</gene>
<feature type="compositionally biased region" description="Basic and acidic residues" evidence="1">
    <location>
        <begin position="1"/>
        <end position="22"/>
    </location>
</feature>
<feature type="compositionally biased region" description="Basic residues" evidence="1">
    <location>
        <begin position="30"/>
        <end position="39"/>
    </location>
</feature>
<keyword evidence="3" id="KW-1185">Reference proteome</keyword>